<dbReference type="NCBIfam" id="NF035935">
    <property type="entry name" value="ESAT6_3"/>
    <property type="match status" value="1"/>
</dbReference>
<comment type="caution">
    <text evidence="1">The sequence shown here is derived from an EMBL/GenBank/DDBJ whole genome shotgun (WGS) entry which is preliminary data.</text>
</comment>
<keyword evidence="2" id="KW-1185">Reference proteome</keyword>
<organism evidence="1 2">
    <name type="scientific">Streptomyces bohaiensis</name>
    <dbReference type="NCBI Taxonomy" id="1431344"/>
    <lineage>
        <taxon>Bacteria</taxon>
        <taxon>Bacillati</taxon>
        <taxon>Actinomycetota</taxon>
        <taxon>Actinomycetes</taxon>
        <taxon>Kitasatosporales</taxon>
        <taxon>Streptomycetaceae</taxon>
        <taxon>Streptomyces</taxon>
    </lineage>
</organism>
<evidence type="ECO:0000313" key="1">
    <source>
        <dbReference type="EMBL" id="NJQ17573.1"/>
    </source>
</evidence>
<dbReference type="InterPro" id="IPR048032">
    <property type="entry name" value="ESAT6-like"/>
</dbReference>
<dbReference type="Gene3D" id="1.10.287.1060">
    <property type="entry name" value="ESAT-6-like"/>
    <property type="match status" value="1"/>
</dbReference>
<gene>
    <name evidence="1" type="ORF">HCN52_22220</name>
</gene>
<reference evidence="1 2" key="1">
    <citation type="submission" date="2020-03" db="EMBL/GenBank/DDBJ databases">
        <title>Draft genome of Streptomyces sp. ventii, isolated from the Axial Seamount in the Pacific Ocean, and resequencing of the two type strains Streptomyces lonarensis strain NCL 716 and Streptomyces bohaiensis strain 11A07.</title>
        <authorList>
            <person name="Loughran R.M."/>
            <person name="Pfannmuller K.M."/>
            <person name="Wasson B.J."/>
            <person name="Deadmond M.C."/>
            <person name="Paddock B.E."/>
            <person name="Koyack M.J."/>
            <person name="Gallegos D.A."/>
            <person name="Mitchell E.A."/>
            <person name="Ushijima B."/>
            <person name="Saw J.H."/>
            <person name="Mcphail K.L."/>
            <person name="Videau P."/>
        </authorList>
    </citation>
    <scope>NUCLEOTIDE SEQUENCE [LARGE SCALE GENOMIC DNA]</scope>
    <source>
        <strain evidence="1 2">11A07</strain>
    </source>
</reference>
<dbReference type="EMBL" id="JAAVJC010000344">
    <property type="protein sequence ID" value="NJQ17573.1"/>
    <property type="molecule type" value="Genomic_DNA"/>
</dbReference>
<proteinExistence type="predicted"/>
<name>A0ABX1CES3_9ACTN</name>
<accession>A0ABX1CES3</accession>
<protein>
    <submittedName>
        <fullName evidence="1">Pore-forming ESAT-6 family protein</fullName>
    </submittedName>
</protein>
<evidence type="ECO:0000313" key="2">
    <source>
        <dbReference type="Proteomes" id="UP000727056"/>
    </source>
</evidence>
<sequence length="102" mass="10986">MSDNRLAYDTAASGEAAENLKFIIGRLETLMSDHRGDVSKALSDFEATGVSEEYAGVEEQWDKAAGNVQNLITALREVLGENDIAAQAATDRARQAVEAIRS</sequence>
<dbReference type="RefSeq" id="WP_168090224.1">
    <property type="nucleotide sequence ID" value="NZ_BHZH01000415.1"/>
</dbReference>
<dbReference type="Proteomes" id="UP000727056">
    <property type="component" value="Unassembled WGS sequence"/>
</dbReference>